<evidence type="ECO:0000256" key="2">
    <source>
        <dbReference type="ARBA" id="ARBA00006154"/>
    </source>
</evidence>
<protein>
    <recommendedName>
        <fullName evidence="8">Citramalate synthase</fullName>
        <ecNumber evidence="8">2.3.3.21</ecNumber>
    </recommendedName>
</protein>
<gene>
    <name evidence="11" type="ORF">C1850_09875</name>
</gene>
<dbReference type="PROSITE" id="PS00815">
    <property type="entry name" value="AIPM_HOMOCIT_SYNTH_1"/>
    <property type="match status" value="1"/>
</dbReference>
<dbReference type="AlphaFoldDB" id="A0A369NVP9"/>
<dbReference type="Pfam" id="PF22617">
    <property type="entry name" value="HCS_D2"/>
    <property type="match status" value="1"/>
</dbReference>
<keyword evidence="4" id="KW-0412">Isoleucine biosynthesis</keyword>
<dbReference type="SUPFAM" id="SSF51569">
    <property type="entry name" value="Aldolase"/>
    <property type="match status" value="1"/>
</dbReference>
<keyword evidence="5 9" id="KW-0808">Transferase</keyword>
<dbReference type="Proteomes" id="UP000253805">
    <property type="component" value="Unassembled WGS sequence"/>
</dbReference>
<sequence length="533" mass="56104">MTATRIYTYDSTLRDGEQCEGITLSLADKLAIVRRLDEFGIDYIEGGFPASNPKDVAFFREVAVMDLKHAQIAAFGSTCKKGVAAAEDPGLADLIACGAPVVTIVGKTWDAQVERALQTTLEENLRMIGESVAHLKAAGRHVVFDAEHYFDGFKANRDYALACVGAAVEAGADSVDLCETNGGALPFEVEQIVAATVAAFPSQAFGIHCHNDSGCAVANTLAAVRAGATQVQGTVNGIGERVGNTDLLTVIADLELKMGAECVGHRSLVQLTGVAQYVAELCNVSMPAHHPYTGSSAFAHKGGLHASAIARFPAAYEHVSPAAVGNTSRTVVSELAGKASLLAKARSLGFDLEAAGVDVQAVLDDIKAREAAGFTYEVADGSLGLLLMRHLRLYAPAFTLESFRVIVDDREDTGALAKDALSEATVKIHVGEGRFVATGESAGPVGALDAALRMAIVASYPQVEAMELIDYKVRLLDESQGTDAITRVTITATDGVDTWGTVGVSENVIEASWNALVDSLEYGLFRARVRAGK</sequence>
<dbReference type="InterPro" id="IPR000891">
    <property type="entry name" value="PYR_CT"/>
</dbReference>
<dbReference type="CDD" id="cd07941">
    <property type="entry name" value="DRE_TIM_LeuA3"/>
    <property type="match status" value="1"/>
</dbReference>
<dbReference type="GO" id="GO:0003852">
    <property type="term" value="F:2-isopropylmalate synthase activity"/>
    <property type="evidence" value="ECO:0007669"/>
    <property type="project" value="InterPro"/>
</dbReference>
<name>A0A369NVP9_9ACTN</name>
<evidence type="ECO:0000313" key="11">
    <source>
        <dbReference type="EMBL" id="RDC42297.1"/>
    </source>
</evidence>
<dbReference type="InterPro" id="IPR036230">
    <property type="entry name" value="LeuA_allosteric_dom_sf"/>
</dbReference>
<comment type="catalytic activity">
    <reaction evidence="7">
        <text>pyruvate + acetyl-CoA + H2O = (3R)-citramalate + CoA + H(+)</text>
        <dbReference type="Rhea" id="RHEA:19045"/>
        <dbReference type="ChEBI" id="CHEBI:15361"/>
        <dbReference type="ChEBI" id="CHEBI:15377"/>
        <dbReference type="ChEBI" id="CHEBI:15378"/>
        <dbReference type="ChEBI" id="CHEBI:30934"/>
        <dbReference type="ChEBI" id="CHEBI:57287"/>
        <dbReference type="ChEBI" id="CHEBI:57288"/>
        <dbReference type="EC" id="2.3.3.21"/>
    </reaction>
</comment>
<dbReference type="Gene3D" id="3.30.160.270">
    <property type="match status" value="1"/>
</dbReference>
<dbReference type="SMART" id="SM00917">
    <property type="entry name" value="LeuA_dimer"/>
    <property type="match status" value="1"/>
</dbReference>
<dbReference type="PANTHER" id="PTHR43538">
    <property type="entry name" value="ALPHA-IPM SYNTHASE/HOMOCITRATE SYNTHASE"/>
    <property type="match status" value="1"/>
</dbReference>
<dbReference type="RefSeq" id="WP_114549567.1">
    <property type="nucleotide sequence ID" value="NZ_PPUT01000030.1"/>
</dbReference>
<dbReference type="InterPro" id="IPR013785">
    <property type="entry name" value="Aldolase_TIM"/>
</dbReference>
<dbReference type="Pfam" id="PF00682">
    <property type="entry name" value="HMGL-like"/>
    <property type="match status" value="1"/>
</dbReference>
<dbReference type="GO" id="GO:0009097">
    <property type="term" value="P:isoleucine biosynthetic process"/>
    <property type="evidence" value="ECO:0007669"/>
    <property type="project" value="UniProtKB-UniRule"/>
</dbReference>
<dbReference type="InterPro" id="IPR002034">
    <property type="entry name" value="AIPM/Hcit_synth_CS"/>
</dbReference>
<dbReference type="NCBIfam" id="TIGR00977">
    <property type="entry name" value="citramal_synth"/>
    <property type="match status" value="1"/>
</dbReference>
<comment type="pathway">
    <text evidence="1">Amino-acid biosynthesis; L-isoleucine biosynthesis; 2-oxobutanoate from pyruvate: step 1/3.</text>
</comment>
<evidence type="ECO:0000256" key="3">
    <source>
        <dbReference type="ARBA" id="ARBA00022605"/>
    </source>
</evidence>
<evidence type="ECO:0000256" key="7">
    <source>
        <dbReference type="ARBA" id="ARBA00048263"/>
    </source>
</evidence>
<dbReference type="EMBL" id="PPUT01000030">
    <property type="protein sequence ID" value="RDC42297.1"/>
    <property type="molecule type" value="Genomic_DNA"/>
</dbReference>
<evidence type="ECO:0000256" key="1">
    <source>
        <dbReference type="ARBA" id="ARBA00004743"/>
    </source>
</evidence>
<dbReference type="InterPro" id="IPR005675">
    <property type="entry name" value="Citramal_synthase"/>
</dbReference>
<dbReference type="InterPro" id="IPR013709">
    <property type="entry name" value="2-isopropylmalate_synth_dimer"/>
</dbReference>
<dbReference type="UniPathway" id="UPA00047">
    <property type="reaction ID" value="UER00066"/>
</dbReference>
<dbReference type="Gene3D" id="3.20.20.70">
    <property type="entry name" value="Aldolase class I"/>
    <property type="match status" value="1"/>
</dbReference>
<comment type="similarity">
    <text evidence="2 9">Belongs to the alpha-IPM synthase/homocitrate synthase family.</text>
</comment>
<dbReference type="SUPFAM" id="SSF110921">
    <property type="entry name" value="2-isopropylmalate synthase LeuA, allosteric (dimerisation) domain"/>
    <property type="match status" value="1"/>
</dbReference>
<evidence type="ECO:0000256" key="9">
    <source>
        <dbReference type="RuleBase" id="RU003523"/>
    </source>
</evidence>
<evidence type="ECO:0000259" key="10">
    <source>
        <dbReference type="PROSITE" id="PS50991"/>
    </source>
</evidence>
<proteinExistence type="inferred from homology"/>
<keyword evidence="6" id="KW-0100">Branched-chain amino acid biosynthesis</keyword>
<evidence type="ECO:0000256" key="4">
    <source>
        <dbReference type="ARBA" id="ARBA00022624"/>
    </source>
</evidence>
<dbReference type="Pfam" id="PF08502">
    <property type="entry name" value="LeuA_dimer"/>
    <property type="match status" value="1"/>
</dbReference>
<keyword evidence="3" id="KW-0028">Amino-acid biosynthesis</keyword>
<dbReference type="PROSITE" id="PS50991">
    <property type="entry name" value="PYR_CT"/>
    <property type="match status" value="1"/>
</dbReference>
<dbReference type="PANTHER" id="PTHR43538:SF1">
    <property type="entry name" value="(R)-CITRAMALATE SYNTHASE"/>
    <property type="match status" value="1"/>
</dbReference>
<dbReference type="InterPro" id="IPR054691">
    <property type="entry name" value="LeuA/HCS_post-cat"/>
</dbReference>
<dbReference type="PROSITE" id="PS00816">
    <property type="entry name" value="AIPM_HOMOCIT_SYNTH_2"/>
    <property type="match status" value="1"/>
</dbReference>
<evidence type="ECO:0000313" key="12">
    <source>
        <dbReference type="Proteomes" id="UP000253805"/>
    </source>
</evidence>
<feature type="domain" description="Pyruvate carboxyltransferase" evidence="10">
    <location>
        <begin position="6"/>
        <end position="269"/>
    </location>
</feature>
<dbReference type="GO" id="GO:0009098">
    <property type="term" value="P:L-leucine biosynthetic process"/>
    <property type="evidence" value="ECO:0007669"/>
    <property type="project" value="InterPro"/>
</dbReference>
<comment type="caution">
    <text evidence="11">The sequence shown here is derived from an EMBL/GenBank/DDBJ whole genome shotgun (WGS) entry which is preliminary data.</text>
</comment>
<organism evidence="11 12">
    <name type="scientific">Adlercreutzia equolifaciens subsp. celatus</name>
    <dbReference type="NCBI Taxonomy" id="394340"/>
    <lineage>
        <taxon>Bacteria</taxon>
        <taxon>Bacillati</taxon>
        <taxon>Actinomycetota</taxon>
        <taxon>Coriobacteriia</taxon>
        <taxon>Eggerthellales</taxon>
        <taxon>Eggerthellaceae</taxon>
        <taxon>Adlercreutzia</taxon>
    </lineage>
</organism>
<evidence type="ECO:0000256" key="6">
    <source>
        <dbReference type="ARBA" id="ARBA00023304"/>
    </source>
</evidence>
<accession>A0A369NVP9</accession>
<dbReference type="EC" id="2.3.3.21" evidence="8"/>
<evidence type="ECO:0000256" key="8">
    <source>
        <dbReference type="NCBIfam" id="TIGR00977"/>
    </source>
</evidence>
<evidence type="ECO:0000256" key="5">
    <source>
        <dbReference type="ARBA" id="ARBA00022679"/>
    </source>
</evidence>
<reference evidence="11 12" key="1">
    <citation type="journal article" date="2018" name="Elife">
        <title>Discovery and characterization of a prevalent human gut bacterial enzyme sufficient for the inactivation of a family of plant toxins.</title>
        <authorList>
            <person name="Koppel N."/>
            <person name="Bisanz J.E."/>
            <person name="Pandelia M.E."/>
            <person name="Turnbaugh P.J."/>
            <person name="Balskus E.P."/>
        </authorList>
    </citation>
    <scope>NUCLEOTIDE SEQUENCE [LARGE SCALE GENOMIC DNA]</scope>
    <source>
        <strain evidence="11 12">OB21 GAM 11</strain>
    </source>
</reference>
<dbReference type="GO" id="GO:0043714">
    <property type="term" value="F:(R)-citramalate synthase activity"/>
    <property type="evidence" value="ECO:0007669"/>
    <property type="project" value="UniProtKB-UniRule"/>
</dbReference>
<dbReference type="Gene3D" id="1.10.238.260">
    <property type="match status" value="1"/>
</dbReference>